<keyword evidence="2" id="KW-0732">Signal</keyword>
<dbReference type="Proteomes" id="UP000008068">
    <property type="component" value="Unassembled WGS sequence"/>
</dbReference>
<dbReference type="FunCoup" id="G0MWT6">
    <property type="interactions" value="227"/>
</dbReference>
<organism evidence="4">
    <name type="scientific">Caenorhabditis brenneri</name>
    <name type="common">Nematode worm</name>
    <dbReference type="NCBI Taxonomy" id="135651"/>
    <lineage>
        <taxon>Eukaryota</taxon>
        <taxon>Metazoa</taxon>
        <taxon>Ecdysozoa</taxon>
        <taxon>Nematoda</taxon>
        <taxon>Chromadorea</taxon>
        <taxon>Rhabditida</taxon>
        <taxon>Rhabditina</taxon>
        <taxon>Rhabditomorpha</taxon>
        <taxon>Rhabditoidea</taxon>
        <taxon>Rhabditidae</taxon>
        <taxon>Peloderinae</taxon>
        <taxon>Caenorhabditis</taxon>
    </lineage>
</organism>
<accession>G0MWT6</accession>
<feature type="chain" id="PRO_5012474830" evidence="2">
    <location>
        <begin position="16"/>
        <end position="310"/>
    </location>
</feature>
<feature type="compositionally biased region" description="Low complexity" evidence="1">
    <location>
        <begin position="119"/>
        <end position="138"/>
    </location>
</feature>
<keyword evidence="4" id="KW-1185">Reference proteome</keyword>
<evidence type="ECO:0000313" key="4">
    <source>
        <dbReference type="Proteomes" id="UP000008068"/>
    </source>
</evidence>
<feature type="region of interest" description="Disordered" evidence="1">
    <location>
        <begin position="110"/>
        <end position="138"/>
    </location>
</feature>
<dbReference type="InParanoid" id="G0MWT6"/>
<proteinExistence type="predicted"/>
<protein>
    <submittedName>
        <fullName evidence="3">CBN-CLEC-212 protein</fullName>
    </submittedName>
</protein>
<gene>
    <name evidence="3" type="primary">Cbn-clec-212</name>
    <name evidence="3" type="ORF">CAEBREN_17022</name>
</gene>
<dbReference type="AlphaFoldDB" id="G0MWT6"/>
<sequence length="310" mass="34906">MYLLLFSILPVFVLAVASLAPTPPQMIVLNGAVEANQEHCAHDEKIGNFTMCVVQCAKVDSCQFCFMDNGCWLCQEGVVSTDTEELRIGMKNVIKSNSRSCPSGSWHFNSNNNSLGSQTSPVSSDDTTTTKTVPTTTTTPKKYCPNQSSWTMFRNKWCIVTPFYNDSGFTHSVGLRECLRQPSSQRMYMSGLEYREMLIHLRVFARRQFKTFHNVSFAMWIDGYQSKPCTVNCFPGSFTFTDPHLQNYTSYEWYSKGNKVEFGGVGTCLQLMFPSNTSDARFGKVSYAECNVPQDKEFMRRAVVCGTLAV</sequence>
<dbReference type="EMBL" id="GL379817">
    <property type="protein sequence ID" value="EGT46301.1"/>
    <property type="molecule type" value="Genomic_DNA"/>
</dbReference>
<evidence type="ECO:0000313" key="3">
    <source>
        <dbReference type="EMBL" id="EGT46301.1"/>
    </source>
</evidence>
<evidence type="ECO:0000256" key="2">
    <source>
        <dbReference type="SAM" id="SignalP"/>
    </source>
</evidence>
<reference evidence="4" key="1">
    <citation type="submission" date="2011-07" db="EMBL/GenBank/DDBJ databases">
        <authorList>
            <consortium name="Caenorhabditis brenneri Sequencing and Analysis Consortium"/>
            <person name="Wilson R.K."/>
        </authorList>
    </citation>
    <scope>NUCLEOTIDE SEQUENCE [LARGE SCALE GENOMIC DNA]</scope>
    <source>
        <strain evidence="4">PB2801</strain>
    </source>
</reference>
<feature type="signal peptide" evidence="2">
    <location>
        <begin position="1"/>
        <end position="15"/>
    </location>
</feature>
<evidence type="ECO:0000256" key="1">
    <source>
        <dbReference type="SAM" id="MobiDB-lite"/>
    </source>
</evidence>
<dbReference type="HOGENOM" id="CLU_897817_0_0_1"/>
<name>G0MWT6_CAEBE</name>